<evidence type="ECO:0000313" key="2">
    <source>
        <dbReference type="EMBL" id="SNX66772.1"/>
    </source>
</evidence>
<dbReference type="GO" id="GO:0005737">
    <property type="term" value="C:cytoplasm"/>
    <property type="evidence" value="ECO:0007669"/>
    <property type="project" value="TreeGrafter"/>
</dbReference>
<dbReference type="Proteomes" id="UP000219546">
    <property type="component" value="Unassembled WGS sequence"/>
</dbReference>
<protein>
    <submittedName>
        <fullName evidence="2">Ornithine cyclodeaminase</fullName>
    </submittedName>
</protein>
<dbReference type="PANTHER" id="PTHR13812:SF19">
    <property type="entry name" value="KETIMINE REDUCTASE MU-CRYSTALLIN"/>
    <property type="match status" value="1"/>
</dbReference>
<dbReference type="RefSeq" id="WP_097156624.1">
    <property type="nucleotide sequence ID" value="NZ_JBEPMQ010000016.1"/>
</dbReference>
<organism evidence="2 3">
    <name type="scientific">Bacillus oleivorans</name>
    <dbReference type="NCBI Taxonomy" id="1448271"/>
    <lineage>
        <taxon>Bacteria</taxon>
        <taxon>Bacillati</taxon>
        <taxon>Bacillota</taxon>
        <taxon>Bacilli</taxon>
        <taxon>Bacillales</taxon>
        <taxon>Bacillaceae</taxon>
        <taxon>Bacillus</taxon>
    </lineage>
</organism>
<sequence>MLLLSEQQIRSIYTMKDAIQDVESALRDYTEGKILNPQRTVLDLPEQNASSLYMPSAMESAGKMAVKVVTIFPNNPFQGKKTTQGIIVLSDTNTGEHLACLNASYLTRLRTGAVSGIATKYLAKESASDVAVIGCGAMAKEQLQAVLEVRNIRSIMLYNRTKEKAKNFAEKIKEINPIYNGLITIMNDADEAVSRAEIVICSTRSETPVFSGEVLRKGTHINGVGSYLPHMQEVDEETLSRCSKIVVDTLEGVKDEAGDFIIPANKGVWNFSMIDGEIGELAAGQIKGRESDEEITFFKSVGMAYFDLAVAAAAYEKAKRAGIGVTVEIG</sequence>
<keyword evidence="3" id="KW-1185">Reference proteome</keyword>
<dbReference type="InterPro" id="IPR003462">
    <property type="entry name" value="ODC_Mu_crystall"/>
</dbReference>
<dbReference type="GO" id="GO:0016491">
    <property type="term" value="F:oxidoreductase activity"/>
    <property type="evidence" value="ECO:0007669"/>
    <property type="project" value="UniProtKB-ARBA"/>
</dbReference>
<dbReference type="EMBL" id="OAOP01000001">
    <property type="protein sequence ID" value="SNX66772.1"/>
    <property type="molecule type" value="Genomic_DNA"/>
</dbReference>
<dbReference type="Gene3D" id="3.30.1780.10">
    <property type="entry name" value="ornithine cyclodeaminase, domain 1"/>
    <property type="match status" value="1"/>
</dbReference>
<dbReference type="SUPFAM" id="SSF51735">
    <property type="entry name" value="NAD(P)-binding Rossmann-fold domains"/>
    <property type="match status" value="1"/>
</dbReference>
<dbReference type="Pfam" id="PF02423">
    <property type="entry name" value="OCD_Mu_crystall"/>
    <property type="match status" value="1"/>
</dbReference>
<dbReference type="InterPro" id="IPR023401">
    <property type="entry name" value="ODC_N"/>
</dbReference>
<gene>
    <name evidence="2" type="ORF">SAMN05877753_10183</name>
</gene>
<evidence type="ECO:0000256" key="1">
    <source>
        <dbReference type="ARBA" id="ARBA00008903"/>
    </source>
</evidence>
<proteinExistence type="inferred from homology"/>
<reference evidence="2 3" key="1">
    <citation type="submission" date="2017-08" db="EMBL/GenBank/DDBJ databases">
        <authorList>
            <person name="de Groot N.N."/>
        </authorList>
    </citation>
    <scope>NUCLEOTIDE SEQUENCE [LARGE SCALE GENOMIC DNA]</scope>
    <source>
        <strain evidence="2 3">JC228</strain>
    </source>
</reference>
<evidence type="ECO:0000313" key="3">
    <source>
        <dbReference type="Proteomes" id="UP000219546"/>
    </source>
</evidence>
<comment type="similarity">
    <text evidence="1">Belongs to the ornithine cyclodeaminase/mu-crystallin family.</text>
</comment>
<dbReference type="OrthoDB" id="9792005at2"/>
<dbReference type="FunFam" id="3.40.50.720:FF:000311">
    <property type="entry name" value="Ornithine cyclodeaminase"/>
    <property type="match status" value="1"/>
</dbReference>
<dbReference type="PANTHER" id="PTHR13812">
    <property type="entry name" value="KETIMINE REDUCTASE MU-CRYSTALLIN"/>
    <property type="match status" value="1"/>
</dbReference>
<dbReference type="AlphaFoldDB" id="A0A285CGP0"/>
<dbReference type="Gene3D" id="3.40.50.720">
    <property type="entry name" value="NAD(P)-binding Rossmann-like Domain"/>
    <property type="match status" value="1"/>
</dbReference>
<name>A0A285CGP0_9BACI</name>
<dbReference type="PIRSF" id="PIRSF001439">
    <property type="entry name" value="CryM"/>
    <property type="match status" value="1"/>
</dbReference>
<dbReference type="InterPro" id="IPR036291">
    <property type="entry name" value="NAD(P)-bd_dom_sf"/>
</dbReference>
<accession>A0A285CGP0</accession>
<dbReference type="GO" id="GO:0019752">
    <property type="term" value="P:carboxylic acid metabolic process"/>
    <property type="evidence" value="ECO:0007669"/>
    <property type="project" value="UniProtKB-ARBA"/>
</dbReference>